<evidence type="ECO:0000313" key="3">
    <source>
        <dbReference type="EMBL" id="MBT1697184.1"/>
    </source>
</evidence>
<dbReference type="Proteomes" id="UP001319200">
    <property type="component" value="Unassembled WGS sequence"/>
</dbReference>
<dbReference type="SUPFAM" id="SSF51658">
    <property type="entry name" value="Xylose isomerase-like"/>
    <property type="match status" value="1"/>
</dbReference>
<dbReference type="PANTHER" id="PTHR43489">
    <property type="entry name" value="ISOMERASE"/>
    <property type="match status" value="1"/>
</dbReference>
<keyword evidence="1" id="KW-0413">Isomerase</keyword>
<dbReference type="GO" id="GO:0016853">
    <property type="term" value="F:isomerase activity"/>
    <property type="evidence" value="ECO:0007669"/>
    <property type="project" value="UniProtKB-KW"/>
</dbReference>
<name>A0AAP2DNA1_9BACT</name>
<dbReference type="InterPro" id="IPR019546">
    <property type="entry name" value="TAT_signal_bac_arc"/>
</dbReference>
<dbReference type="AlphaFoldDB" id="A0AAP2DNA1"/>
<feature type="domain" description="Xylose isomerase-like TIM barrel" evidence="2">
    <location>
        <begin position="87"/>
        <end position="279"/>
    </location>
</feature>
<accession>A0AAP2DNA1</accession>
<dbReference type="InterPro" id="IPR006311">
    <property type="entry name" value="TAT_signal"/>
</dbReference>
<keyword evidence="4" id="KW-1185">Reference proteome</keyword>
<evidence type="ECO:0000313" key="4">
    <source>
        <dbReference type="Proteomes" id="UP001319200"/>
    </source>
</evidence>
<dbReference type="RefSeq" id="WP_254162986.1">
    <property type="nucleotide sequence ID" value="NZ_JAHESF010000008.1"/>
</dbReference>
<dbReference type="PROSITE" id="PS51318">
    <property type="entry name" value="TAT"/>
    <property type="match status" value="1"/>
</dbReference>
<sequence length="298" mass="33064">MKMRDDQTSRRGALKKMVAATGAAAAISLSHRVEAAETALAHDLKGKVNHSVCRWCYNDIPLEDLCKAAKNIGLASVELVGPEEWPILKKYGLTSALPWGAGKGINDGFNDLKLHDELVASYEAIIPKVANAGLNQIICFSGNRRGLDDEKGIENCAIGLKRLMPIAEKYKVTMVMELLNSKVNHKDYQCDHTEWGVALCDKVGSENFKLLYDIYHMQIMEGDVIATIRKYNKYISHYHTGGVPGRNEIDDTQELHYPAIMKAIVETGFKGFVAQEFIPKREDKIASLKQGVQICDVA</sequence>
<dbReference type="InterPro" id="IPR036237">
    <property type="entry name" value="Xyl_isomerase-like_sf"/>
</dbReference>
<dbReference type="Pfam" id="PF01261">
    <property type="entry name" value="AP_endonuc_2"/>
    <property type="match status" value="1"/>
</dbReference>
<evidence type="ECO:0000256" key="1">
    <source>
        <dbReference type="ARBA" id="ARBA00023235"/>
    </source>
</evidence>
<comment type="caution">
    <text evidence="3">The sequence shown here is derived from an EMBL/GenBank/DDBJ whole genome shotgun (WGS) entry which is preliminary data.</text>
</comment>
<gene>
    <name evidence="3" type="ORF">KK083_09880</name>
</gene>
<protein>
    <submittedName>
        <fullName evidence="3">TIM barrel protein</fullName>
    </submittedName>
</protein>
<dbReference type="NCBIfam" id="TIGR01409">
    <property type="entry name" value="TAT_signal_seq"/>
    <property type="match status" value="1"/>
</dbReference>
<dbReference type="EMBL" id="JAHESF010000008">
    <property type="protein sequence ID" value="MBT1697184.1"/>
    <property type="molecule type" value="Genomic_DNA"/>
</dbReference>
<dbReference type="InterPro" id="IPR013022">
    <property type="entry name" value="Xyl_isomerase-like_TIM-brl"/>
</dbReference>
<dbReference type="PANTHER" id="PTHR43489:SF3">
    <property type="entry name" value="XYLOSE ISOMERASE DOMAIN PROTEIN TIM BARREL"/>
    <property type="match status" value="1"/>
</dbReference>
<reference evidence="3 4" key="1">
    <citation type="submission" date="2021-05" db="EMBL/GenBank/DDBJ databases">
        <title>A Polyphasic approach of four new species of the genus Ohtaekwangia: Ohtaekwangia histidinii sp. nov., Ohtaekwangia cretensis sp. nov., Ohtaekwangia indiensis sp. nov., Ohtaekwangia reichenbachii sp. nov. from diverse environment.</title>
        <authorList>
            <person name="Octaviana S."/>
        </authorList>
    </citation>
    <scope>NUCLEOTIDE SEQUENCE [LARGE SCALE GENOMIC DNA]</scope>
    <source>
        <strain evidence="3 4">PWU4</strain>
    </source>
</reference>
<organism evidence="3 4">
    <name type="scientific">Chryseosolibacter histidini</name>
    <dbReference type="NCBI Taxonomy" id="2782349"/>
    <lineage>
        <taxon>Bacteria</taxon>
        <taxon>Pseudomonadati</taxon>
        <taxon>Bacteroidota</taxon>
        <taxon>Cytophagia</taxon>
        <taxon>Cytophagales</taxon>
        <taxon>Chryseotaleaceae</taxon>
        <taxon>Chryseosolibacter</taxon>
    </lineage>
</organism>
<evidence type="ECO:0000259" key="2">
    <source>
        <dbReference type="Pfam" id="PF01261"/>
    </source>
</evidence>
<dbReference type="Gene3D" id="3.20.20.150">
    <property type="entry name" value="Divalent-metal-dependent TIM barrel enzymes"/>
    <property type="match status" value="1"/>
</dbReference>
<dbReference type="InterPro" id="IPR050417">
    <property type="entry name" value="Sugar_Epim/Isomerase"/>
</dbReference>
<proteinExistence type="predicted"/>